<gene>
    <name evidence="1" type="ORF">SFRICE_036319</name>
</gene>
<accession>A0A2H1WKX1</accession>
<proteinExistence type="predicted"/>
<dbReference type="AlphaFoldDB" id="A0A2H1WKX1"/>
<reference evidence="1" key="1">
    <citation type="submission" date="2016-07" db="EMBL/GenBank/DDBJ databases">
        <authorList>
            <person name="Bretaudeau A."/>
        </authorList>
    </citation>
    <scope>NUCLEOTIDE SEQUENCE</scope>
    <source>
        <strain evidence="1">Rice</strain>
        <tissue evidence="1">Whole body</tissue>
    </source>
</reference>
<dbReference type="EMBL" id="ODYU01009268">
    <property type="protein sequence ID" value="SOQ53562.1"/>
    <property type="molecule type" value="Genomic_DNA"/>
</dbReference>
<organism evidence="1">
    <name type="scientific">Spodoptera frugiperda</name>
    <name type="common">Fall armyworm</name>
    <dbReference type="NCBI Taxonomy" id="7108"/>
    <lineage>
        <taxon>Eukaryota</taxon>
        <taxon>Metazoa</taxon>
        <taxon>Ecdysozoa</taxon>
        <taxon>Arthropoda</taxon>
        <taxon>Hexapoda</taxon>
        <taxon>Insecta</taxon>
        <taxon>Pterygota</taxon>
        <taxon>Neoptera</taxon>
        <taxon>Endopterygota</taxon>
        <taxon>Lepidoptera</taxon>
        <taxon>Glossata</taxon>
        <taxon>Ditrysia</taxon>
        <taxon>Noctuoidea</taxon>
        <taxon>Noctuidae</taxon>
        <taxon>Amphipyrinae</taxon>
        <taxon>Spodoptera</taxon>
    </lineage>
</organism>
<name>A0A2H1WKX1_SPOFR</name>
<evidence type="ECO:0000313" key="1">
    <source>
        <dbReference type="EMBL" id="SOQ53562.1"/>
    </source>
</evidence>
<protein>
    <submittedName>
        <fullName evidence="1">SFRICE_036319</fullName>
    </submittedName>
</protein>
<sequence>MKENFDLLAEYLLSNLEPSSSSACSRPLLDISLSNGMPLSSIFSSTHPTTTSHLADIVTASSWRTPYTMLA</sequence>